<feature type="domain" description="DUF3846" evidence="1">
    <location>
        <begin position="5"/>
        <end position="104"/>
    </location>
</feature>
<evidence type="ECO:0000259" key="1">
    <source>
        <dbReference type="Pfam" id="PF12957"/>
    </source>
</evidence>
<gene>
    <name evidence="2" type="ORF">G352_10252</name>
</gene>
<dbReference type="Proteomes" id="UP000011731">
    <property type="component" value="Unassembled WGS sequence"/>
</dbReference>
<organism evidence="2 3">
    <name type="scientific">Rhodococcus ruber BKS 20-38</name>
    <dbReference type="NCBI Taxonomy" id="1278076"/>
    <lineage>
        <taxon>Bacteria</taxon>
        <taxon>Bacillati</taxon>
        <taxon>Actinomycetota</taxon>
        <taxon>Actinomycetes</taxon>
        <taxon>Mycobacteriales</taxon>
        <taxon>Nocardiaceae</taxon>
        <taxon>Rhodococcus</taxon>
    </lineage>
</organism>
<dbReference type="EMBL" id="AOEX01000032">
    <property type="protein sequence ID" value="EME65360.1"/>
    <property type="molecule type" value="Genomic_DNA"/>
</dbReference>
<accession>M2YTT1</accession>
<dbReference type="AlphaFoldDB" id="M2YTT1"/>
<dbReference type="InterPro" id="IPR024559">
    <property type="entry name" value="DUF3846"/>
</dbReference>
<dbReference type="Pfam" id="PF12957">
    <property type="entry name" value="DUF3846"/>
    <property type="match status" value="1"/>
</dbReference>
<dbReference type="PATRIC" id="fig|1278076.4.peg.2134"/>
<keyword evidence="3" id="KW-1185">Reference proteome</keyword>
<comment type="caution">
    <text evidence="2">The sequence shown here is derived from an EMBL/GenBank/DDBJ whole genome shotgun (WGS) entry which is preliminary data.</text>
</comment>
<reference evidence="2 3" key="1">
    <citation type="journal article" date="2013" name="Genome Announc.">
        <title>Draft Genome Sequence of Rhodococcus ruber Strain BKS 20-38.</title>
        <authorList>
            <person name="Bala M."/>
            <person name="Kumar S."/>
            <person name="Raghava G.P."/>
            <person name="Mayilraj S."/>
        </authorList>
    </citation>
    <scope>NUCLEOTIDE SEQUENCE [LARGE SCALE GENOMIC DNA]</scope>
    <source>
        <strain evidence="2 3">BKS 20-38</strain>
    </source>
</reference>
<protein>
    <recommendedName>
        <fullName evidence="1">DUF3846 domain-containing protein</fullName>
    </recommendedName>
</protein>
<proteinExistence type="predicted"/>
<evidence type="ECO:0000313" key="2">
    <source>
        <dbReference type="EMBL" id="EME65360.1"/>
    </source>
</evidence>
<name>M2YTT1_9NOCA</name>
<sequence length="123" mass="13298">MMHTKAIRIDAHTGQATTVDVGPDILRGFYREIDCSFVDRVALGPRLDAWVDDEGAIIADATVNLVGSLIVRAYIPEYPPLCGHIVIVGHDGRGETVSLSDTEEALILAMADIALKRVEEARG</sequence>
<evidence type="ECO:0000313" key="3">
    <source>
        <dbReference type="Proteomes" id="UP000011731"/>
    </source>
</evidence>